<evidence type="ECO:0000256" key="2">
    <source>
        <dbReference type="SAM" id="Phobius"/>
    </source>
</evidence>
<feature type="transmembrane region" description="Helical" evidence="2">
    <location>
        <begin position="65"/>
        <end position="85"/>
    </location>
</feature>
<reference evidence="4" key="1">
    <citation type="submission" date="2025-08" db="UniProtKB">
        <authorList>
            <consortium name="RefSeq"/>
        </authorList>
    </citation>
    <scope>IDENTIFICATION</scope>
    <source>
        <tissue evidence="4">Whole organism</tissue>
    </source>
</reference>
<feature type="region of interest" description="Disordered" evidence="1">
    <location>
        <begin position="319"/>
        <end position="340"/>
    </location>
</feature>
<dbReference type="Proteomes" id="UP000694843">
    <property type="component" value="Unplaced"/>
</dbReference>
<evidence type="ECO:0000256" key="1">
    <source>
        <dbReference type="SAM" id="MobiDB-lite"/>
    </source>
</evidence>
<keyword evidence="2" id="KW-0812">Transmembrane</keyword>
<name>A0A8B7P2L0_HYAAZ</name>
<keyword evidence="3" id="KW-1185">Reference proteome</keyword>
<dbReference type="KEGG" id="hazt:108676608"/>
<gene>
    <name evidence="4" type="primary">LOC108676608</name>
</gene>
<accession>A0A8B7P2L0</accession>
<dbReference type="AlphaFoldDB" id="A0A8B7P2L0"/>
<keyword evidence="2" id="KW-1133">Transmembrane helix</keyword>
<evidence type="ECO:0000313" key="3">
    <source>
        <dbReference type="Proteomes" id="UP000694843"/>
    </source>
</evidence>
<evidence type="ECO:0000313" key="4">
    <source>
        <dbReference type="RefSeq" id="XP_018020205.2"/>
    </source>
</evidence>
<feature type="compositionally biased region" description="Polar residues" evidence="1">
    <location>
        <begin position="319"/>
        <end position="334"/>
    </location>
</feature>
<proteinExistence type="predicted"/>
<sequence>MQHKLRLKVVQQSCSHYVCFLGTDDGQLLVLKRDEEELQIDIKIDQLTNNTGRAAMTQSLQRYDFYLLQFGLLLAASMTAHSMAIKRTAALSSFSSANEVPSSGQPWLQQPNFPAVATLTTFRNFHPDPNRGGKSSQHSFSRTLATPFEIQLPRSSSTFPATSNFLPVYLNKNLISNRRNGLGSNRLSENPMFHKFPGNPAFSRTGRFIVGTSVGGSDVRSEVDAMSSRSRNLPKSPGVFNAFPTPVNQKLKNQNSIFPAPSKYRHRKHNLGSHRSGFDEPNWISNEGIVKNSFSLFGGRPHENINRPRSVSFVAPGTSSFSERTLNTHGSSRAHTSKNLRHNWSSFKTDMKDHQNSLSRDQAFPGRGLISRNKETTKRAAPNYGQTFSRINLGDGRLYVDSDDFGHEYGRPEKTQKRHQISSTTSYFRRPDENKYPLLRGNFVGDRKFLRRF</sequence>
<keyword evidence="2" id="KW-0472">Membrane</keyword>
<protein>
    <submittedName>
        <fullName evidence="4">Uncharacterized protein LOC108676608</fullName>
    </submittedName>
</protein>
<organism evidence="3 4">
    <name type="scientific">Hyalella azteca</name>
    <name type="common">Amphipod</name>
    <dbReference type="NCBI Taxonomy" id="294128"/>
    <lineage>
        <taxon>Eukaryota</taxon>
        <taxon>Metazoa</taxon>
        <taxon>Ecdysozoa</taxon>
        <taxon>Arthropoda</taxon>
        <taxon>Crustacea</taxon>
        <taxon>Multicrustacea</taxon>
        <taxon>Malacostraca</taxon>
        <taxon>Eumalacostraca</taxon>
        <taxon>Peracarida</taxon>
        <taxon>Amphipoda</taxon>
        <taxon>Senticaudata</taxon>
        <taxon>Talitrida</taxon>
        <taxon>Talitroidea</taxon>
        <taxon>Hyalellidae</taxon>
        <taxon>Hyalella</taxon>
    </lineage>
</organism>
<dbReference type="RefSeq" id="XP_018020205.2">
    <property type="nucleotide sequence ID" value="XM_018164716.2"/>
</dbReference>
<dbReference type="GeneID" id="108676608"/>